<keyword evidence="1" id="KW-0472">Membrane</keyword>
<feature type="transmembrane region" description="Helical" evidence="1">
    <location>
        <begin position="105"/>
        <end position="125"/>
    </location>
</feature>
<keyword evidence="4" id="KW-1185">Reference proteome</keyword>
<reference evidence="3 4" key="1">
    <citation type="journal article" date="2024" name="Insects">
        <title>An Improved Chromosome-Level Genome Assembly of the Firefly Pyrocoelia pectoralis.</title>
        <authorList>
            <person name="Fu X."/>
            <person name="Meyer-Rochow V.B."/>
            <person name="Ballantyne L."/>
            <person name="Zhu X."/>
        </authorList>
    </citation>
    <scope>NUCLEOTIDE SEQUENCE [LARGE SCALE GENOMIC DNA]</scope>
    <source>
        <strain evidence="3">XCY_ONT2</strain>
    </source>
</reference>
<evidence type="ECO:0000313" key="4">
    <source>
        <dbReference type="Proteomes" id="UP001329430"/>
    </source>
</evidence>
<proteinExistence type="predicted"/>
<sequence length="361" mass="41631">MPLYNPVLIVDIFFFLSGFLVSYMFLQKSARGYKFNFISHYLGRYLRLTPPVVVGIIFTYTWFECIGSGPLWNGSHENTNKCLTFWWTHIVYIQNWAPSLCQSTAWYLSVDFQLFILSPILLIPLKRWPKATLVATFCLILLSLLTTFLITWIMKIPVILYDYTPDYLYYYAFFLPTKAAPWLIGFMLGYIIFESQENHVPKRRLIIPLLAPAVIVIIACIFGMYRIYSLPGLPYNRLETSLCLTLIRPAIAISLGYVVYCCQLGYTDTINTFLSNPVFEVISRLSYTMYLVHEFAVEYNVSSIRIAPFVTNFTFLINDLPGLTFLTLLASLLLSLAVELPAQHFTNSLMKRIQEKSPLKS</sequence>
<dbReference type="PANTHER" id="PTHR11161:SF0">
    <property type="entry name" value="O-ACYLTRANSFERASE LIKE PROTEIN"/>
    <property type="match status" value="1"/>
</dbReference>
<keyword evidence="1" id="KW-1133">Transmembrane helix</keyword>
<feature type="transmembrane region" description="Helical" evidence="1">
    <location>
        <begin position="6"/>
        <end position="25"/>
    </location>
</feature>
<dbReference type="EMBL" id="JAVRBK010000006">
    <property type="protein sequence ID" value="KAK5642246.1"/>
    <property type="molecule type" value="Genomic_DNA"/>
</dbReference>
<evidence type="ECO:0000313" key="3">
    <source>
        <dbReference type="EMBL" id="KAK5642246.1"/>
    </source>
</evidence>
<feature type="transmembrane region" description="Helical" evidence="1">
    <location>
        <begin position="132"/>
        <end position="153"/>
    </location>
</feature>
<evidence type="ECO:0000259" key="2">
    <source>
        <dbReference type="Pfam" id="PF01757"/>
    </source>
</evidence>
<gene>
    <name evidence="3" type="ORF">RI129_008413</name>
</gene>
<feature type="domain" description="Acyltransferase 3" evidence="2">
    <location>
        <begin position="9"/>
        <end position="337"/>
    </location>
</feature>
<feature type="transmembrane region" description="Helical" evidence="1">
    <location>
        <begin position="168"/>
        <end position="193"/>
    </location>
</feature>
<dbReference type="InterPro" id="IPR052728">
    <property type="entry name" value="O2_lipid_transport_reg"/>
</dbReference>
<comment type="caution">
    <text evidence="3">The sequence shown here is derived from an EMBL/GenBank/DDBJ whole genome shotgun (WGS) entry which is preliminary data.</text>
</comment>
<accession>A0AAN7ZKI5</accession>
<dbReference type="Pfam" id="PF01757">
    <property type="entry name" value="Acyl_transf_3"/>
    <property type="match status" value="1"/>
</dbReference>
<dbReference type="GO" id="GO:0016747">
    <property type="term" value="F:acyltransferase activity, transferring groups other than amino-acyl groups"/>
    <property type="evidence" value="ECO:0007669"/>
    <property type="project" value="InterPro"/>
</dbReference>
<organism evidence="3 4">
    <name type="scientific">Pyrocoelia pectoralis</name>
    <dbReference type="NCBI Taxonomy" id="417401"/>
    <lineage>
        <taxon>Eukaryota</taxon>
        <taxon>Metazoa</taxon>
        <taxon>Ecdysozoa</taxon>
        <taxon>Arthropoda</taxon>
        <taxon>Hexapoda</taxon>
        <taxon>Insecta</taxon>
        <taxon>Pterygota</taxon>
        <taxon>Neoptera</taxon>
        <taxon>Endopterygota</taxon>
        <taxon>Coleoptera</taxon>
        <taxon>Polyphaga</taxon>
        <taxon>Elateriformia</taxon>
        <taxon>Elateroidea</taxon>
        <taxon>Lampyridae</taxon>
        <taxon>Lampyrinae</taxon>
        <taxon>Pyrocoelia</taxon>
    </lineage>
</organism>
<evidence type="ECO:0000256" key="1">
    <source>
        <dbReference type="SAM" id="Phobius"/>
    </source>
</evidence>
<dbReference type="InterPro" id="IPR002656">
    <property type="entry name" value="Acyl_transf_3_dom"/>
</dbReference>
<dbReference type="AlphaFoldDB" id="A0AAN7ZKI5"/>
<feature type="transmembrane region" description="Helical" evidence="1">
    <location>
        <begin position="45"/>
        <end position="63"/>
    </location>
</feature>
<feature type="transmembrane region" description="Helical" evidence="1">
    <location>
        <begin position="323"/>
        <end position="342"/>
    </location>
</feature>
<dbReference type="PANTHER" id="PTHR11161">
    <property type="entry name" value="O-ACYLTRANSFERASE"/>
    <property type="match status" value="1"/>
</dbReference>
<dbReference type="Proteomes" id="UP001329430">
    <property type="component" value="Chromosome 6"/>
</dbReference>
<feature type="transmembrane region" description="Helical" evidence="1">
    <location>
        <begin position="205"/>
        <end position="228"/>
    </location>
</feature>
<keyword evidence="1" id="KW-0812">Transmembrane</keyword>
<name>A0AAN7ZKI5_9COLE</name>
<protein>
    <recommendedName>
        <fullName evidence="2">Acyltransferase 3 domain-containing protein</fullName>
    </recommendedName>
</protein>